<protein>
    <submittedName>
        <fullName evidence="1">Uncharacterized protein</fullName>
    </submittedName>
</protein>
<evidence type="ECO:0000313" key="1">
    <source>
        <dbReference type="EMBL" id="MBX42862.1"/>
    </source>
</evidence>
<sequence>MVACQRNLAFQAILLIW</sequence>
<accession>A0A2P2NK56</accession>
<name>A0A2P2NK56_RHIMU</name>
<reference evidence="1" key="1">
    <citation type="submission" date="2018-02" db="EMBL/GenBank/DDBJ databases">
        <title>Rhizophora mucronata_Transcriptome.</title>
        <authorList>
            <person name="Meera S.P."/>
            <person name="Sreeshan A."/>
            <person name="Augustine A."/>
        </authorList>
    </citation>
    <scope>NUCLEOTIDE SEQUENCE</scope>
    <source>
        <tissue evidence="1">Leaf</tissue>
    </source>
</reference>
<dbReference type="AlphaFoldDB" id="A0A2P2NK56"/>
<dbReference type="EMBL" id="GGEC01062378">
    <property type="protein sequence ID" value="MBX42862.1"/>
    <property type="molecule type" value="Transcribed_RNA"/>
</dbReference>
<proteinExistence type="predicted"/>
<organism evidence="1">
    <name type="scientific">Rhizophora mucronata</name>
    <name type="common">Asiatic mangrove</name>
    <dbReference type="NCBI Taxonomy" id="61149"/>
    <lineage>
        <taxon>Eukaryota</taxon>
        <taxon>Viridiplantae</taxon>
        <taxon>Streptophyta</taxon>
        <taxon>Embryophyta</taxon>
        <taxon>Tracheophyta</taxon>
        <taxon>Spermatophyta</taxon>
        <taxon>Magnoliopsida</taxon>
        <taxon>eudicotyledons</taxon>
        <taxon>Gunneridae</taxon>
        <taxon>Pentapetalae</taxon>
        <taxon>rosids</taxon>
        <taxon>fabids</taxon>
        <taxon>Malpighiales</taxon>
        <taxon>Rhizophoraceae</taxon>
        <taxon>Rhizophora</taxon>
    </lineage>
</organism>